<dbReference type="SMART" id="SM00382">
    <property type="entry name" value="AAA"/>
    <property type="match status" value="1"/>
</dbReference>
<feature type="non-terminal residue" evidence="3">
    <location>
        <position position="624"/>
    </location>
</feature>
<evidence type="ECO:0000259" key="2">
    <source>
        <dbReference type="SMART" id="SM00382"/>
    </source>
</evidence>
<keyword evidence="4" id="KW-1185">Reference proteome</keyword>
<dbReference type="Gene3D" id="3.40.50.300">
    <property type="entry name" value="P-loop containing nucleotide triphosphate hydrolases"/>
    <property type="match status" value="1"/>
</dbReference>
<organism evidence="3 4">
    <name type="scientific">Volvox reticuliferus</name>
    <dbReference type="NCBI Taxonomy" id="1737510"/>
    <lineage>
        <taxon>Eukaryota</taxon>
        <taxon>Viridiplantae</taxon>
        <taxon>Chlorophyta</taxon>
        <taxon>core chlorophytes</taxon>
        <taxon>Chlorophyceae</taxon>
        <taxon>CS clade</taxon>
        <taxon>Chlamydomonadales</taxon>
        <taxon>Volvocaceae</taxon>
        <taxon>Volvox</taxon>
    </lineage>
</organism>
<comment type="caution">
    <text evidence="3">The sequence shown here is derived from an EMBL/GenBank/DDBJ whole genome shotgun (WGS) entry which is preliminary data.</text>
</comment>
<dbReference type="Proteomes" id="UP000747110">
    <property type="component" value="Unassembled WGS sequence"/>
</dbReference>
<dbReference type="Pfam" id="PF13481">
    <property type="entry name" value="AAA_25"/>
    <property type="match status" value="1"/>
</dbReference>
<dbReference type="OrthoDB" id="560665at2759"/>
<dbReference type="InterPro" id="IPR003593">
    <property type="entry name" value="AAA+_ATPase"/>
</dbReference>
<feature type="compositionally biased region" description="Polar residues" evidence="1">
    <location>
        <begin position="530"/>
        <end position="539"/>
    </location>
</feature>
<proteinExistence type="predicted"/>
<feature type="compositionally biased region" description="Low complexity" evidence="1">
    <location>
        <begin position="501"/>
        <end position="520"/>
    </location>
</feature>
<accession>A0A8J4D6J8</accession>
<dbReference type="EMBL" id="BNCP01000086">
    <property type="protein sequence ID" value="GIL93019.1"/>
    <property type="molecule type" value="Genomic_DNA"/>
</dbReference>
<evidence type="ECO:0000256" key="1">
    <source>
        <dbReference type="SAM" id="MobiDB-lite"/>
    </source>
</evidence>
<gene>
    <name evidence="3" type="ORF">Vretifemale_20425</name>
</gene>
<dbReference type="InterPro" id="IPR027417">
    <property type="entry name" value="P-loop_NTPase"/>
</dbReference>
<feature type="domain" description="AAA+ ATPase" evidence="2">
    <location>
        <begin position="47"/>
        <end position="261"/>
    </location>
</feature>
<reference evidence="3" key="1">
    <citation type="journal article" date="2021" name="Proc. Natl. Acad. Sci. U.S.A.">
        <title>Three genomes in the algal genus Volvox reveal the fate of a haploid sex-determining region after a transition to homothallism.</title>
        <authorList>
            <person name="Yamamoto K."/>
            <person name="Hamaji T."/>
            <person name="Kawai-Toyooka H."/>
            <person name="Matsuzaki R."/>
            <person name="Takahashi F."/>
            <person name="Nishimura Y."/>
            <person name="Kawachi M."/>
            <person name="Noguchi H."/>
            <person name="Minakuchi Y."/>
            <person name="Umen J.G."/>
            <person name="Toyoda A."/>
            <person name="Nozaki H."/>
        </authorList>
    </citation>
    <scope>NUCLEOTIDE SEQUENCE</scope>
    <source>
        <strain evidence="3">NIES-3786</strain>
    </source>
</reference>
<sequence length="624" mass="68076">EEVMGDVGDAAFKLARDAYNQNNLLSGVTADVDFEEPTTLFKQKIVCGQLNVIAGVGGAGKTTLATFVCTLALMGGEMGGELIPPMGLMEHETGSYKPRVIYIEGENRVTAIKSQIYGMYQASGEPRHFNPNDQIKFVEAGAKGDYFLDKEETGKGRSILELLNQRLKDPSVAIVVIDSLNSVVSGGTRTTNDGAAMQRIIQGLFDLAKAFKVTILLLHHTNKKGQDAVFKGMRPNASMVSGAAAITNIPRQVTFVLPLMSGGNPDPTWKQVITIKTNCTKATGPLYFRTCMTISPMGKTFVTGWNEYQPPGELVTAAQADDPCIAILRVLRNSGEAGAMWTFVERDLLADEAFTISQLLGARETLQQEKFIEEVLRQSEALWVVTDMGREAFSSVQVKENTAKSIRGFARPKVASSVSSVPLPAHLRQAKRSFTSEQPSSSEATLVPGTASLSGFPSKSYKLAPQYVTSTFRGPEFPCPPPATRPSAATVIPGTPNSAASQQRFSQQSFYTSSSSQQFQERPHGPGEHWQQNQSYQSYPQHAMHQNYRGSSTFAAVPASAPQIGEPELKRVGPPHEQVQQHQYGIYSQAKRLRVWQATLSDDASIDTTNRVITTQTPRRSPFK</sequence>
<protein>
    <recommendedName>
        <fullName evidence="2">AAA+ ATPase domain-containing protein</fullName>
    </recommendedName>
</protein>
<dbReference type="AlphaFoldDB" id="A0A8J4D6J8"/>
<evidence type="ECO:0000313" key="4">
    <source>
        <dbReference type="Proteomes" id="UP000747110"/>
    </source>
</evidence>
<dbReference type="SUPFAM" id="SSF52540">
    <property type="entry name" value="P-loop containing nucleoside triphosphate hydrolases"/>
    <property type="match status" value="1"/>
</dbReference>
<evidence type="ECO:0000313" key="3">
    <source>
        <dbReference type="EMBL" id="GIL93019.1"/>
    </source>
</evidence>
<feature type="region of interest" description="Disordered" evidence="1">
    <location>
        <begin position="475"/>
        <end position="539"/>
    </location>
</feature>
<name>A0A8J4D6J8_9CHLO</name>